<name>A0A7D4QJE7_9MICO</name>
<dbReference type="AlphaFoldDB" id="A0A7D4QJE7"/>
<dbReference type="Gene3D" id="3.40.960.10">
    <property type="entry name" value="VSR Endonuclease"/>
    <property type="match status" value="1"/>
</dbReference>
<organism evidence="2 3">
    <name type="scientific">Microbacterium hominis</name>
    <dbReference type="NCBI Taxonomy" id="162426"/>
    <lineage>
        <taxon>Bacteria</taxon>
        <taxon>Bacillati</taxon>
        <taxon>Actinomycetota</taxon>
        <taxon>Actinomycetes</taxon>
        <taxon>Micrococcales</taxon>
        <taxon>Microbacteriaceae</taxon>
        <taxon>Microbacterium</taxon>
    </lineage>
</organism>
<evidence type="ECO:0000313" key="2">
    <source>
        <dbReference type="EMBL" id="QKJ19856.1"/>
    </source>
</evidence>
<sequence length="276" mass="30251">MSRVDPLAVLSRRGGVVRTSTLLSDGVSRHAQARLVESGLAYRPCRGWIARSGADPQLVAAARAGVVLTCVTQARRLGLWVLDEPEIHVAAAPHAHVRVATAHAHWSRPVIPRHPDALVDPIENVLALVAQCRPHDEALVVWESALNSARADKAILGRLPLPTAAQALLDEAQPWSMSGLESFVPPRLRWLRLSIVPQAWIHGHRVDFLIGERLVLQVDGGHHVGAQREADIAHDAALMLLGYHVIRVGYRQVVDRWPEVQDLIMRAVAQGLHRAA</sequence>
<dbReference type="Pfam" id="PF04480">
    <property type="entry name" value="DUF559"/>
    <property type="match status" value="1"/>
</dbReference>
<gene>
    <name evidence="2" type="ORF">HQM25_11135</name>
</gene>
<protein>
    <submittedName>
        <fullName evidence="2">DUF559 domain-containing protein</fullName>
    </submittedName>
</protein>
<dbReference type="RefSeq" id="WP_172990292.1">
    <property type="nucleotide sequence ID" value="NZ_CP054038.1"/>
</dbReference>
<evidence type="ECO:0000259" key="1">
    <source>
        <dbReference type="Pfam" id="PF04480"/>
    </source>
</evidence>
<dbReference type="InterPro" id="IPR007569">
    <property type="entry name" value="DUF559"/>
</dbReference>
<accession>A0A7D4QJE7</accession>
<proteinExistence type="predicted"/>
<dbReference type="EMBL" id="CP054038">
    <property type="protein sequence ID" value="QKJ19856.1"/>
    <property type="molecule type" value="Genomic_DNA"/>
</dbReference>
<dbReference type="Proteomes" id="UP000502498">
    <property type="component" value="Chromosome"/>
</dbReference>
<feature type="domain" description="DUF559" evidence="1">
    <location>
        <begin position="198"/>
        <end position="268"/>
    </location>
</feature>
<evidence type="ECO:0000313" key="3">
    <source>
        <dbReference type="Proteomes" id="UP000502498"/>
    </source>
</evidence>
<reference evidence="2 3" key="1">
    <citation type="submission" date="2020-05" db="EMBL/GenBank/DDBJ databases">
        <title>Strain PA2F3 complete genome.</title>
        <authorList>
            <person name="Kim Y.-S."/>
            <person name="Kim S.-J."/>
            <person name="Jung H.-k."/>
            <person name="Kim S.-E."/>
            <person name="Kim K.-H."/>
        </authorList>
    </citation>
    <scope>NUCLEOTIDE SEQUENCE [LARGE SCALE GENOMIC DNA]</scope>
    <source>
        <strain evidence="2 3">PA2F3</strain>
    </source>
</reference>